<comment type="caution">
    <text evidence="1">The sequence shown here is derived from an EMBL/GenBank/DDBJ whole genome shotgun (WGS) entry which is preliminary data.</text>
</comment>
<dbReference type="Gene3D" id="3.40.50.2000">
    <property type="entry name" value="Glycogen Phosphorylase B"/>
    <property type="match status" value="1"/>
</dbReference>
<accession>A0A069BIK9</accession>
<reference evidence="1 2" key="1">
    <citation type="submission" date="2014-08" db="EMBL/GenBank/DDBJ databases">
        <authorList>
            <person name="Bunnell A."/>
            <person name="Chain P.S."/>
            <person name="Chertkov O."/>
            <person name="Currie B.J."/>
            <person name="Daligault H.E."/>
            <person name="Davenport K.W."/>
            <person name="Davis C."/>
            <person name="Gleasner C.D."/>
            <person name="Johnson S.L."/>
            <person name="Kaestli M."/>
            <person name="Koren S."/>
            <person name="Kunde Y.A."/>
            <person name="Mayo M."/>
            <person name="McMurry K.K."/>
            <person name="Price E.P."/>
            <person name="Reitenga K.G."/>
            <person name="Robison R."/>
            <person name="Rosovitz M.J."/>
            <person name="Sarovich D.S."/>
            <person name="Teshima H."/>
        </authorList>
    </citation>
    <scope>NUCLEOTIDE SEQUENCE [LARGE SCALE GENOMIC DNA]</scope>
    <source>
        <strain evidence="1 2">MSHR44</strain>
    </source>
</reference>
<dbReference type="PANTHER" id="PTHR12526:SF627">
    <property type="entry name" value="D-RHAMNOSYLTRANSFERASE WBPZ"/>
    <property type="match status" value="1"/>
</dbReference>
<proteinExistence type="predicted"/>
<dbReference type="EMBL" id="JQIM01000008">
    <property type="protein sequence ID" value="KGX16531.1"/>
    <property type="molecule type" value="Genomic_DNA"/>
</dbReference>
<dbReference type="GO" id="GO:0016757">
    <property type="term" value="F:glycosyltransferase activity"/>
    <property type="evidence" value="ECO:0007669"/>
    <property type="project" value="InterPro"/>
</dbReference>
<evidence type="ECO:0000313" key="2">
    <source>
        <dbReference type="Proteomes" id="UP000030475"/>
    </source>
</evidence>
<dbReference type="AlphaFoldDB" id="A0A069BIK9"/>
<dbReference type="PANTHER" id="PTHR12526">
    <property type="entry name" value="GLYCOSYLTRANSFERASE"/>
    <property type="match status" value="1"/>
</dbReference>
<gene>
    <name evidence="1" type="ORF">Y036_5247</name>
</gene>
<organism evidence="1 2">
    <name type="scientific">Burkholderia pseudomallei</name>
    <name type="common">Pseudomonas pseudomallei</name>
    <dbReference type="NCBI Taxonomy" id="28450"/>
    <lineage>
        <taxon>Bacteria</taxon>
        <taxon>Pseudomonadati</taxon>
        <taxon>Pseudomonadota</taxon>
        <taxon>Betaproteobacteria</taxon>
        <taxon>Burkholderiales</taxon>
        <taxon>Burkholderiaceae</taxon>
        <taxon>Burkholderia</taxon>
        <taxon>pseudomallei group</taxon>
    </lineage>
</organism>
<sequence>MSPKRLRVLTWHVHGNYLYYLSQAPHDFYVITKPNHPPGYAGCVGHLPWGENVREVPYECVPDAEFDCVLYQHHRHYAHDREHLLSAAQRALPAIFVEHDPPREHPTDTCHPVQNPNVLLVHVTPFNALMWDSGVTPTRVIEHGVLLPRDVVYRGTLPKGVTVVNHLVRRGRRLGSDLFETVRHLVPVDLVGMGSAQAGGIGEVPNPELPAFLSHYRFFFNPIRYTSLGLAVVEAMTIGLPIVALATTEMAQLVRTGHNGVADTRIDVLVDAMRTLIRDPRLAAEWGAAARRDALERFGIERFARDWDDALRAVAA</sequence>
<evidence type="ECO:0000313" key="1">
    <source>
        <dbReference type="EMBL" id="KGX16531.1"/>
    </source>
</evidence>
<dbReference type="OrthoDB" id="9794513at2"/>
<protein>
    <submittedName>
        <fullName evidence="1">Glycosyl transferases group 1 family protein</fullName>
    </submittedName>
</protein>
<dbReference type="SUPFAM" id="SSF53756">
    <property type="entry name" value="UDP-Glycosyltransferase/glycogen phosphorylase"/>
    <property type="match status" value="1"/>
</dbReference>
<keyword evidence="1" id="KW-0808">Transferase</keyword>
<dbReference type="InterPro" id="IPR001296">
    <property type="entry name" value="Glyco_trans_1"/>
</dbReference>
<name>A0A069BIK9_BURPE</name>
<dbReference type="RefSeq" id="WP_004529463.1">
    <property type="nucleotide sequence ID" value="NZ_AP028080.1"/>
</dbReference>
<dbReference type="Pfam" id="PF00534">
    <property type="entry name" value="Glycos_transf_1"/>
    <property type="match status" value="1"/>
</dbReference>
<dbReference type="Proteomes" id="UP000030475">
    <property type="component" value="Unassembled WGS sequence"/>
</dbReference>
<dbReference type="KEGG" id="but:X994_4800"/>
<dbReference type="CDD" id="cd03801">
    <property type="entry name" value="GT4_PimA-like"/>
    <property type="match status" value="1"/>
</dbReference>
<dbReference type="OMA" id="VHGSWTT"/>